<organism evidence="1 2">
    <name type="scientific">Serendipita vermifera MAFF 305830</name>
    <dbReference type="NCBI Taxonomy" id="933852"/>
    <lineage>
        <taxon>Eukaryota</taxon>
        <taxon>Fungi</taxon>
        <taxon>Dikarya</taxon>
        <taxon>Basidiomycota</taxon>
        <taxon>Agaricomycotina</taxon>
        <taxon>Agaricomycetes</taxon>
        <taxon>Sebacinales</taxon>
        <taxon>Serendipitaceae</taxon>
        <taxon>Serendipita</taxon>
    </lineage>
</organism>
<evidence type="ECO:0000313" key="2">
    <source>
        <dbReference type="Proteomes" id="UP000054097"/>
    </source>
</evidence>
<proteinExistence type="predicted"/>
<dbReference type="Proteomes" id="UP000054097">
    <property type="component" value="Unassembled WGS sequence"/>
</dbReference>
<dbReference type="EMBL" id="KN824312">
    <property type="protein sequence ID" value="KIM25638.1"/>
    <property type="molecule type" value="Genomic_DNA"/>
</dbReference>
<reference evidence="1 2" key="1">
    <citation type="submission" date="2014-04" db="EMBL/GenBank/DDBJ databases">
        <authorList>
            <consortium name="DOE Joint Genome Institute"/>
            <person name="Kuo A."/>
            <person name="Zuccaro A."/>
            <person name="Kohler A."/>
            <person name="Nagy L.G."/>
            <person name="Floudas D."/>
            <person name="Copeland A."/>
            <person name="Barry K.W."/>
            <person name="Cichocki N."/>
            <person name="Veneault-Fourrey C."/>
            <person name="LaButti K."/>
            <person name="Lindquist E.A."/>
            <person name="Lipzen A."/>
            <person name="Lundell T."/>
            <person name="Morin E."/>
            <person name="Murat C."/>
            <person name="Sun H."/>
            <person name="Tunlid A."/>
            <person name="Henrissat B."/>
            <person name="Grigoriev I.V."/>
            <person name="Hibbett D.S."/>
            <person name="Martin F."/>
            <person name="Nordberg H.P."/>
            <person name="Cantor M.N."/>
            <person name="Hua S.X."/>
        </authorList>
    </citation>
    <scope>NUCLEOTIDE SEQUENCE [LARGE SCALE GENOMIC DNA]</scope>
    <source>
        <strain evidence="1 2">MAFF 305830</strain>
    </source>
</reference>
<dbReference type="Gene3D" id="1.25.10.10">
    <property type="entry name" value="Leucine-rich Repeat Variant"/>
    <property type="match status" value="1"/>
</dbReference>
<gene>
    <name evidence="1" type="ORF">M408DRAFT_25969</name>
</gene>
<dbReference type="InterPro" id="IPR011989">
    <property type="entry name" value="ARM-like"/>
</dbReference>
<dbReference type="InterPro" id="IPR016024">
    <property type="entry name" value="ARM-type_fold"/>
</dbReference>
<evidence type="ECO:0000313" key="1">
    <source>
        <dbReference type="EMBL" id="KIM25638.1"/>
    </source>
</evidence>
<name>A0A0C2WGX9_SERVB</name>
<feature type="non-terminal residue" evidence="1">
    <location>
        <position position="1"/>
    </location>
</feature>
<protein>
    <recommendedName>
        <fullName evidence="3">DUF5071 domain-containing protein</fullName>
    </recommendedName>
</protein>
<evidence type="ECO:0008006" key="3">
    <source>
        <dbReference type="Google" id="ProtNLM"/>
    </source>
</evidence>
<keyword evidence="2" id="KW-1185">Reference proteome</keyword>
<reference evidence="2" key="2">
    <citation type="submission" date="2015-01" db="EMBL/GenBank/DDBJ databases">
        <title>Evolutionary Origins and Diversification of the Mycorrhizal Mutualists.</title>
        <authorList>
            <consortium name="DOE Joint Genome Institute"/>
            <consortium name="Mycorrhizal Genomics Consortium"/>
            <person name="Kohler A."/>
            <person name="Kuo A."/>
            <person name="Nagy L.G."/>
            <person name="Floudas D."/>
            <person name="Copeland A."/>
            <person name="Barry K.W."/>
            <person name="Cichocki N."/>
            <person name="Veneault-Fourrey C."/>
            <person name="LaButti K."/>
            <person name="Lindquist E.A."/>
            <person name="Lipzen A."/>
            <person name="Lundell T."/>
            <person name="Morin E."/>
            <person name="Murat C."/>
            <person name="Riley R."/>
            <person name="Ohm R."/>
            <person name="Sun H."/>
            <person name="Tunlid A."/>
            <person name="Henrissat B."/>
            <person name="Grigoriev I.V."/>
            <person name="Hibbett D.S."/>
            <person name="Martin F."/>
        </authorList>
    </citation>
    <scope>NUCLEOTIDE SEQUENCE [LARGE SCALE GENOMIC DNA]</scope>
    <source>
        <strain evidence="2">MAFF 305830</strain>
    </source>
</reference>
<accession>A0A0C2WGX9</accession>
<sequence>HLRSAIKPAIGALIQWLTDATWPTKHNAVNIIEDLATHVDLHNAIKPVLPFLIQWLVDGNPDVQVVVLSALNKLLSHDELRDAIGIAISSVIELLHHQDAHVRESAISTLVFLSPTWLESSPPMIID</sequence>
<dbReference type="AlphaFoldDB" id="A0A0C2WGX9"/>
<dbReference type="SUPFAM" id="SSF48371">
    <property type="entry name" value="ARM repeat"/>
    <property type="match status" value="1"/>
</dbReference>
<dbReference type="HOGENOM" id="CLU_1975896_0_0_1"/>